<name>A0ACC2MZA8_PERAE</name>
<organism evidence="1 2">
    <name type="scientific">Persea americana</name>
    <name type="common">Avocado</name>
    <dbReference type="NCBI Taxonomy" id="3435"/>
    <lineage>
        <taxon>Eukaryota</taxon>
        <taxon>Viridiplantae</taxon>
        <taxon>Streptophyta</taxon>
        <taxon>Embryophyta</taxon>
        <taxon>Tracheophyta</taxon>
        <taxon>Spermatophyta</taxon>
        <taxon>Magnoliopsida</taxon>
        <taxon>Magnoliidae</taxon>
        <taxon>Laurales</taxon>
        <taxon>Lauraceae</taxon>
        <taxon>Persea</taxon>
    </lineage>
</organism>
<accession>A0ACC2MZA8</accession>
<reference evidence="1 2" key="1">
    <citation type="journal article" date="2022" name="Hortic Res">
        <title>A haplotype resolved chromosomal level avocado genome allows analysis of novel avocado genes.</title>
        <authorList>
            <person name="Nath O."/>
            <person name="Fletcher S.J."/>
            <person name="Hayward A."/>
            <person name="Shaw L.M."/>
            <person name="Masouleh A.K."/>
            <person name="Furtado A."/>
            <person name="Henry R.J."/>
            <person name="Mitter N."/>
        </authorList>
    </citation>
    <scope>NUCLEOTIDE SEQUENCE [LARGE SCALE GENOMIC DNA]</scope>
    <source>
        <strain evidence="2">cv. Hass</strain>
    </source>
</reference>
<evidence type="ECO:0000313" key="2">
    <source>
        <dbReference type="Proteomes" id="UP001234297"/>
    </source>
</evidence>
<dbReference type="EMBL" id="CM056809">
    <property type="protein sequence ID" value="KAJ8650773.1"/>
    <property type="molecule type" value="Genomic_DNA"/>
</dbReference>
<sequence length="274" mass="30405">MRKQEIGVFMETQELKTISKNPSLLPNNSNNDHSLTTLTASLGLGLGLGFGFFYFFTPQTLKPVSSAIKAADGAIKGTKHLQKLASPSPSAFLFLSKYLIKFTDKASKHPSFNKTSFQNLSLVTKKLKAYMAAFNLVRYLQFPPAVGNGFLGIGVLSIGYKFSKNLVRVLEGFVGIQLDSAARTGFEAVELLVKTAALTRELSRFGNWVRRKRRCEIEDGDNPVETAAKPANVLDLIVKESLQTRMSELLCLALPVHEQIQPRGRKLQLRDSYY</sequence>
<comment type="caution">
    <text evidence="1">The sequence shown here is derived from an EMBL/GenBank/DDBJ whole genome shotgun (WGS) entry which is preliminary data.</text>
</comment>
<dbReference type="Proteomes" id="UP001234297">
    <property type="component" value="Chromosome 1"/>
</dbReference>
<proteinExistence type="predicted"/>
<evidence type="ECO:0000313" key="1">
    <source>
        <dbReference type="EMBL" id="KAJ8650773.1"/>
    </source>
</evidence>
<protein>
    <submittedName>
        <fullName evidence="1">Uncharacterized protein</fullName>
    </submittedName>
</protein>
<keyword evidence="2" id="KW-1185">Reference proteome</keyword>
<gene>
    <name evidence="1" type="ORF">MRB53_003796</name>
</gene>